<evidence type="ECO:0000313" key="3">
    <source>
        <dbReference type="Proteomes" id="UP001530400"/>
    </source>
</evidence>
<name>A0ABD3QJ80_9STRA</name>
<evidence type="ECO:0000313" key="2">
    <source>
        <dbReference type="EMBL" id="KAL3800493.1"/>
    </source>
</evidence>
<comment type="caution">
    <text evidence="2">The sequence shown here is derived from an EMBL/GenBank/DDBJ whole genome shotgun (WGS) entry which is preliminary data.</text>
</comment>
<accession>A0ABD3QJ80</accession>
<feature type="region of interest" description="Disordered" evidence="1">
    <location>
        <begin position="1"/>
        <end position="24"/>
    </location>
</feature>
<keyword evidence="3" id="KW-1185">Reference proteome</keyword>
<dbReference type="Proteomes" id="UP001530400">
    <property type="component" value="Unassembled WGS sequence"/>
</dbReference>
<organism evidence="2 3">
    <name type="scientific">Cyclotella atomus</name>
    <dbReference type="NCBI Taxonomy" id="382360"/>
    <lineage>
        <taxon>Eukaryota</taxon>
        <taxon>Sar</taxon>
        <taxon>Stramenopiles</taxon>
        <taxon>Ochrophyta</taxon>
        <taxon>Bacillariophyta</taxon>
        <taxon>Coscinodiscophyceae</taxon>
        <taxon>Thalassiosirophycidae</taxon>
        <taxon>Stephanodiscales</taxon>
        <taxon>Stephanodiscaceae</taxon>
        <taxon>Cyclotella</taxon>
    </lineage>
</organism>
<dbReference type="AlphaFoldDB" id="A0ABD3QJ80"/>
<proteinExistence type="predicted"/>
<reference evidence="2 3" key="1">
    <citation type="submission" date="2024-10" db="EMBL/GenBank/DDBJ databases">
        <title>Updated reference genomes for cyclostephanoid diatoms.</title>
        <authorList>
            <person name="Roberts W.R."/>
            <person name="Alverson A.J."/>
        </authorList>
    </citation>
    <scope>NUCLEOTIDE SEQUENCE [LARGE SCALE GENOMIC DNA]</scope>
    <source>
        <strain evidence="2 3">AJA010-31</strain>
    </source>
</reference>
<gene>
    <name evidence="2" type="ORF">ACHAWO_000173</name>
</gene>
<dbReference type="EMBL" id="JALLPJ020000157">
    <property type="protein sequence ID" value="KAL3800493.1"/>
    <property type="molecule type" value="Genomic_DNA"/>
</dbReference>
<evidence type="ECO:0000256" key="1">
    <source>
        <dbReference type="SAM" id="MobiDB-lite"/>
    </source>
</evidence>
<sequence>MIRRDGSPVGASTSTTNADDEEHSTLSLQCYHWEPVEKTANRIPVVSYRDAECLGEGGGLAPGMGVTVFAFDFMGSGKSESRTGNTSVWAFMR</sequence>
<protein>
    <submittedName>
        <fullName evidence="2">Uncharacterized protein</fullName>
    </submittedName>
</protein>